<dbReference type="EMBL" id="JBHTCA010000014">
    <property type="protein sequence ID" value="MFC7410337.1"/>
    <property type="molecule type" value="Genomic_DNA"/>
</dbReference>
<dbReference type="Proteomes" id="UP001596501">
    <property type="component" value="Unassembled WGS sequence"/>
</dbReference>
<protein>
    <submittedName>
        <fullName evidence="2">DUF3262 family protein</fullName>
    </submittedName>
</protein>
<dbReference type="RefSeq" id="WP_382225251.1">
    <property type="nucleotide sequence ID" value="NZ_JBHTCA010000014.1"/>
</dbReference>
<gene>
    <name evidence="2" type="ORF">ACFQPB_15840</name>
</gene>
<evidence type="ECO:0000256" key="1">
    <source>
        <dbReference type="SAM" id="Phobius"/>
    </source>
</evidence>
<organism evidence="2 3">
    <name type="scientific">Hydrogenophaga atypica</name>
    <dbReference type="NCBI Taxonomy" id="249409"/>
    <lineage>
        <taxon>Bacteria</taxon>
        <taxon>Pseudomonadati</taxon>
        <taxon>Pseudomonadota</taxon>
        <taxon>Betaproteobacteria</taxon>
        <taxon>Burkholderiales</taxon>
        <taxon>Comamonadaceae</taxon>
        <taxon>Hydrogenophaga</taxon>
    </lineage>
</organism>
<keyword evidence="1" id="KW-1133">Transmembrane helix</keyword>
<evidence type="ECO:0000313" key="3">
    <source>
        <dbReference type="Proteomes" id="UP001596501"/>
    </source>
</evidence>
<name>A0ABW2QMR3_9BURK</name>
<feature type="transmembrane region" description="Helical" evidence="1">
    <location>
        <begin position="20"/>
        <end position="45"/>
    </location>
</feature>
<proteinExistence type="predicted"/>
<feature type="transmembrane region" description="Helical" evidence="1">
    <location>
        <begin position="57"/>
        <end position="75"/>
    </location>
</feature>
<keyword evidence="1" id="KW-0472">Membrane</keyword>
<keyword evidence="1" id="KW-0812">Transmembrane</keyword>
<reference evidence="3" key="1">
    <citation type="journal article" date="2019" name="Int. J. Syst. Evol. Microbiol.">
        <title>The Global Catalogue of Microorganisms (GCM) 10K type strain sequencing project: providing services to taxonomists for standard genome sequencing and annotation.</title>
        <authorList>
            <consortium name="The Broad Institute Genomics Platform"/>
            <consortium name="The Broad Institute Genome Sequencing Center for Infectious Disease"/>
            <person name="Wu L."/>
            <person name="Ma J."/>
        </authorList>
    </citation>
    <scope>NUCLEOTIDE SEQUENCE [LARGE SCALE GENOMIC DNA]</scope>
    <source>
        <strain evidence="3">CGMCC 1.12371</strain>
    </source>
</reference>
<comment type="caution">
    <text evidence="2">The sequence shown here is derived from an EMBL/GenBank/DDBJ whole genome shotgun (WGS) entry which is preliminary data.</text>
</comment>
<accession>A0ABW2QMR3</accession>
<keyword evidence="3" id="KW-1185">Reference proteome</keyword>
<evidence type="ECO:0000313" key="2">
    <source>
        <dbReference type="EMBL" id="MFC7410337.1"/>
    </source>
</evidence>
<sequence length="76" mass="7928">MNSDMSDGFRVGSGVDPANLKLILSLIGSGVILLVFAALVLQLFNAYSDGKLTSSEAIWGGIKLLALLGVIFVAVF</sequence>